<keyword evidence="3" id="KW-1185">Reference proteome</keyword>
<reference evidence="2 3" key="1">
    <citation type="submission" date="2016-10" db="EMBL/GenBank/DDBJ databases">
        <authorList>
            <person name="de Groot N.N."/>
        </authorList>
    </citation>
    <scope>NUCLEOTIDE SEQUENCE [LARGE SCALE GENOMIC DNA]</scope>
    <source>
        <strain evidence="2 3">DSM 21632</strain>
    </source>
</reference>
<gene>
    <name evidence="2" type="ORF">SAMN05192534_12437</name>
</gene>
<dbReference type="GO" id="GO:0004519">
    <property type="term" value="F:endonuclease activity"/>
    <property type="evidence" value="ECO:0007669"/>
    <property type="project" value="UniProtKB-KW"/>
</dbReference>
<keyword evidence="2" id="KW-0540">Nuclease</keyword>
<dbReference type="AlphaFoldDB" id="A0A1G8IJP7"/>
<proteinExistence type="predicted"/>
<dbReference type="GO" id="GO:0008270">
    <property type="term" value="F:zinc ion binding"/>
    <property type="evidence" value="ECO:0007669"/>
    <property type="project" value="InterPro"/>
</dbReference>
<dbReference type="InterPro" id="IPR002711">
    <property type="entry name" value="HNH"/>
</dbReference>
<name>A0A1G8IJP7_9BACI</name>
<dbReference type="EMBL" id="FNDK01000024">
    <property type="protein sequence ID" value="SDI18750.1"/>
    <property type="molecule type" value="Genomic_DNA"/>
</dbReference>
<evidence type="ECO:0000313" key="2">
    <source>
        <dbReference type="EMBL" id="SDI18750.1"/>
    </source>
</evidence>
<dbReference type="Proteomes" id="UP000199163">
    <property type="component" value="Unassembled WGS sequence"/>
</dbReference>
<sequence length="179" mass="20547">MAKKISRESIYNKAMPWWKNEIYGNELLGMRLLRKKSVKEMARVTGEDIGDINTIEKTMGEFPAPPPVAGIYMMYLSCNMNHVYQFRKIVGGDKKDFKESRTIGSKLKKDVYKKCKNRCVVCRAEDNLHIHHVKKYSEGGLNELDNLVLLCPSCHADTHKNDVSYHMLKSAAERGEHRG</sequence>
<dbReference type="InterPro" id="IPR003615">
    <property type="entry name" value="HNH_nuc"/>
</dbReference>
<protein>
    <submittedName>
        <fullName evidence="2">HNH endonuclease</fullName>
    </submittedName>
</protein>
<dbReference type="RefSeq" id="WP_217635749.1">
    <property type="nucleotide sequence ID" value="NZ_FNDK01000024.1"/>
</dbReference>
<organism evidence="2 3">
    <name type="scientific">Alteribacillus persepolensis</name>
    <dbReference type="NCBI Taxonomy" id="568899"/>
    <lineage>
        <taxon>Bacteria</taxon>
        <taxon>Bacillati</taxon>
        <taxon>Bacillota</taxon>
        <taxon>Bacilli</taxon>
        <taxon>Bacillales</taxon>
        <taxon>Bacillaceae</taxon>
        <taxon>Alteribacillus</taxon>
    </lineage>
</organism>
<dbReference type="Gene3D" id="1.10.30.50">
    <property type="match status" value="1"/>
</dbReference>
<accession>A0A1G8IJP7</accession>
<feature type="domain" description="HNH nuclease" evidence="1">
    <location>
        <begin position="106"/>
        <end position="156"/>
    </location>
</feature>
<dbReference type="Pfam" id="PF01844">
    <property type="entry name" value="HNH"/>
    <property type="match status" value="1"/>
</dbReference>
<dbReference type="GO" id="GO:0003676">
    <property type="term" value="F:nucleic acid binding"/>
    <property type="evidence" value="ECO:0007669"/>
    <property type="project" value="InterPro"/>
</dbReference>
<keyword evidence="2" id="KW-0255">Endonuclease</keyword>
<evidence type="ECO:0000259" key="1">
    <source>
        <dbReference type="SMART" id="SM00507"/>
    </source>
</evidence>
<dbReference type="CDD" id="cd00085">
    <property type="entry name" value="HNHc"/>
    <property type="match status" value="1"/>
</dbReference>
<evidence type="ECO:0000313" key="3">
    <source>
        <dbReference type="Proteomes" id="UP000199163"/>
    </source>
</evidence>
<dbReference type="SMART" id="SM00507">
    <property type="entry name" value="HNHc"/>
    <property type="match status" value="1"/>
</dbReference>
<dbReference type="STRING" id="568899.SAMN05192534_12437"/>
<keyword evidence="2" id="KW-0378">Hydrolase</keyword>